<feature type="region of interest" description="Disordered" evidence="7">
    <location>
        <begin position="413"/>
        <end position="434"/>
    </location>
</feature>
<dbReference type="InterPro" id="IPR036638">
    <property type="entry name" value="HLH_DNA-bd_sf"/>
</dbReference>
<keyword evidence="5" id="KW-0804">Transcription</keyword>
<evidence type="ECO:0000256" key="6">
    <source>
        <dbReference type="ARBA" id="ARBA00023242"/>
    </source>
</evidence>
<dbReference type="InterPro" id="IPR011598">
    <property type="entry name" value="bHLH_dom"/>
</dbReference>
<organism evidence="9 10">
    <name type="scientific">Musa troglodytarum</name>
    <name type="common">fe'i banana</name>
    <dbReference type="NCBI Taxonomy" id="320322"/>
    <lineage>
        <taxon>Eukaryota</taxon>
        <taxon>Viridiplantae</taxon>
        <taxon>Streptophyta</taxon>
        <taxon>Embryophyta</taxon>
        <taxon>Tracheophyta</taxon>
        <taxon>Spermatophyta</taxon>
        <taxon>Magnoliopsida</taxon>
        <taxon>Liliopsida</taxon>
        <taxon>Zingiberales</taxon>
        <taxon>Musaceae</taxon>
        <taxon>Musa</taxon>
    </lineage>
</organism>
<dbReference type="Proteomes" id="UP001055439">
    <property type="component" value="Chromosome 1"/>
</dbReference>
<evidence type="ECO:0000256" key="3">
    <source>
        <dbReference type="ARBA" id="ARBA00023015"/>
    </source>
</evidence>
<keyword evidence="4" id="KW-0238">DNA-binding</keyword>
<dbReference type="GO" id="GO:0003677">
    <property type="term" value="F:DNA binding"/>
    <property type="evidence" value="ECO:0007669"/>
    <property type="project" value="UniProtKB-KW"/>
</dbReference>
<dbReference type="Gene3D" id="4.10.280.10">
    <property type="entry name" value="Helix-loop-helix DNA-binding domain"/>
    <property type="match status" value="1"/>
</dbReference>
<feature type="compositionally biased region" description="Basic residues" evidence="7">
    <location>
        <begin position="190"/>
        <end position="200"/>
    </location>
</feature>
<proteinExistence type="inferred from homology"/>
<feature type="domain" description="BHLH" evidence="8">
    <location>
        <begin position="207"/>
        <end position="256"/>
    </location>
</feature>
<dbReference type="SUPFAM" id="SSF47459">
    <property type="entry name" value="HLH, helix-loop-helix DNA-binding domain"/>
    <property type="match status" value="1"/>
</dbReference>
<dbReference type="GO" id="GO:0046983">
    <property type="term" value="F:protein dimerization activity"/>
    <property type="evidence" value="ECO:0007669"/>
    <property type="project" value="InterPro"/>
</dbReference>
<evidence type="ECO:0000259" key="8">
    <source>
        <dbReference type="PROSITE" id="PS50888"/>
    </source>
</evidence>
<gene>
    <name evidence="9" type="ORF">MUK42_09687</name>
</gene>
<dbReference type="Pfam" id="PF00010">
    <property type="entry name" value="HLH"/>
    <property type="match status" value="1"/>
</dbReference>
<dbReference type="EMBL" id="CP097502">
    <property type="protein sequence ID" value="URD76774.1"/>
    <property type="molecule type" value="Genomic_DNA"/>
</dbReference>
<evidence type="ECO:0000256" key="1">
    <source>
        <dbReference type="ARBA" id="ARBA00004123"/>
    </source>
</evidence>
<dbReference type="PANTHER" id="PTHR45855:SF16">
    <property type="entry name" value="TRANSCRIPTION FACTOR PIF1"/>
    <property type="match status" value="1"/>
</dbReference>
<feature type="region of interest" description="Disordered" evidence="7">
    <location>
        <begin position="131"/>
        <end position="200"/>
    </location>
</feature>
<evidence type="ECO:0000313" key="10">
    <source>
        <dbReference type="Proteomes" id="UP001055439"/>
    </source>
</evidence>
<dbReference type="PROSITE" id="PS50888">
    <property type="entry name" value="BHLH"/>
    <property type="match status" value="1"/>
</dbReference>
<dbReference type="OrthoDB" id="690068at2759"/>
<dbReference type="SMART" id="SM00353">
    <property type="entry name" value="HLH"/>
    <property type="match status" value="1"/>
</dbReference>
<keyword evidence="6" id="KW-0539">Nucleus</keyword>
<sequence>MNRMVPDFQHGNEPHASSAAANPRRKAFTWWVLLLLLLSHEDELMELIWQNGLMTHPVDRSAAEVALLGSSSAVGGGWADAASRLFMEDDEMASWLNCQIGNAESGGGDLEAMMANQEMTVVTPGVTPVAGSTAMGSSETPDTVVIVEDDQPRGSASSSGTAERKRKKVSASREEETGCQVEQGAEFKSGGRRKDHPTRYRPVRKLRAAEIHNLSERRRRDRINAKMKALQELIPRSNKSDKASTLDEAIEYMKSLQLQVQMMSMGCNPGPVMFPGVQTYLPPMGMGMHMGLGMGMGMGMGLGMRMGTDMAGGNLGRPILPFGPISCPPVSAHPPVQFGPRPACTTPLMPSVHPSPAMPIADLARFEAINQQNRLSETHNIRSPNMVQMPHVADPFHHFLNLQCPLVQSQSQVLDEAGTSNRNGSTEGNNGLTG</sequence>
<keyword evidence="10" id="KW-1185">Reference proteome</keyword>
<comment type="subcellular location">
    <subcellularLocation>
        <location evidence="1">Nucleus</location>
    </subcellularLocation>
</comment>
<dbReference type="InterPro" id="IPR047265">
    <property type="entry name" value="PIF1-like_bHLH"/>
</dbReference>
<protein>
    <recommendedName>
        <fullName evidence="8">BHLH domain-containing protein</fullName>
    </recommendedName>
</protein>
<dbReference type="FunFam" id="4.10.280.10:FF:000004">
    <property type="entry name" value="Basic helix-loop-helix transcription factor"/>
    <property type="match status" value="1"/>
</dbReference>
<evidence type="ECO:0000256" key="5">
    <source>
        <dbReference type="ARBA" id="ARBA00023163"/>
    </source>
</evidence>
<feature type="region of interest" description="Disordered" evidence="7">
    <location>
        <begin position="1"/>
        <end position="20"/>
    </location>
</feature>
<dbReference type="GO" id="GO:0005634">
    <property type="term" value="C:nucleus"/>
    <property type="evidence" value="ECO:0007669"/>
    <property type="project" value="UniProtKB-SubCell"/>
</dbReference>
<dbReference type="PANTHER" id="PTHR45855">
    <property type="entry name" value="TRANSCRIPTION FACTOR PIF1-RELATED"/>
    <property type="match status" value="1"/>
</dbReference>
<evidence type="ECO:0000256" key="2">
    <source>
        <dbReference type="ARBA" id="ARBA00005510"/>
    </source>
</evidence>
<evidence type="ECO:0000256" key="4">
    <source>
        <dbReference type="ARBA" id="ARBA00023125"/>
    </source>
</evidence>
<accession>A0A9E7EGE7</accession>
<name>A0A9E7EGE7_9LILI</name>
<evidence type="ECO:0000256" key="7">
    <source>
        <dbReference type="SAM" id="MobiDB-lite"/>
    </source>
</evidence>
<dbReference type="InterPro" id="IPR031066">
    <property type="entry name" value="bHLH_ALC-like_plant"/>
</dbReference>
<dbReference type="AlphaFoldDB" id="A0A9E7EGE7"/>
<dbReference type="CDD" id="cd11445">
    <property type="entry name" value="bHLH_AtPIF_like"/>
    <property type="match status" value="1"/>
</dbReference>
<evidence type="ECO:0000313" key="9">
    <source>
        <dbReference type="EMBL" id="URD76774.1"/>
    </source>
</evidence>
<comment type="similarity">
    <text evidence="2">Belongs to the bHLH protein family.</text>
</comment>
<keyword evidence="3" id="KW-0805">Transcription regulation</keyword>
<reference evidence="9" key="1">
    <citation type="submission" date="2022-05" db="EMBL/GenBank/DDBJ databases">
        <title>The Musa troglodytarum L. genome provides insights into the mechanism of non-climacteric behaviour and enrichment of carotenoids.</title>
        <authorList>
            <person name="Wang J."/>
        </authorList>
    </citation>
    <scope>NUCLEOTIDE SEQUENCE</scope>
    <source>
        <tissue evidence="9">Leaf</tissue>
    </source>
</reference>